<accession>A0A6N9VHK9</accession>
<dbReference type="CDD" id="cd03089">
    <property type="entry name" value="PMM_PGM"/>
    <property type="match status" value="1"/>
</dbReference>
<evidence type="ECO:0000313" key="10">
    <source>
        <dbReference type="EMBL" id="NEB71857.1"/>
    </source>
</evidence>
<dbReference type="SUPFAM" id="SSF55957">
    <property type="entry name" value="Phosphoglucomutase, C-terminal domain"/>
    <property type="match status" value="1"/>
</dbReference>
<dbReference type="InterPro" id="IPR005841">
    <property type="entry name" value="Alpha-D-phosphohexomutase_SF"/>
</dbReference>
<dbReference type="GO" id="GO:0005975">
    <property type="term" value="P:carbohydrate metabolic process"/>
    <property type="evidence" value="ECO:0007669"/>
    <property type="project" value="InterPro"/>
</dbReference>
<keyword evidence="5" id="KW-0460">Magnesium</keyword>
<dbReference type="InterPro" id="IPR036900">
    <property type="entry name" value="A-D-PHexomutase_C_sf"/>
</dbReference>
<comment type="caution">
    <text evidence="10">The sequence shown here is derived from an EMBL/GenBank/DDBJ whole genome shotgun (WGS) entry which is preliminary data.</text>
</comment>
<dbReference type="GO" id="GO:0016868">
    <property type="term" value="F:intramolecular phosphotransferase activity"/>
    <property type="evidence" value="ECO:0007669"/>
    <property type="project" value="InterPro"/>
</dbReference>
<reference evidence="10 11" key="1">
    <citation type="submission" date="2020-01" db="EMBL/GenBank/DDBJ databases">
        <title>Insect and environment-associated Actinomycetes.</title>
        <authorList>
            <person name="Currrie C."/>
            <person name="Chevrette M."/>
            <person name="Carlson C."/>
            <person name="Stubbendieck R."/>
            <person name="Wendt-Pienkowski E."/>
        </authorList>
    </citation>
    <scope>NUCLEOTIDE SEQUENCE [LARGE SCALE GENOMIC DNA]</scope>
    <source>
        <strain evidence="10 11">SID14438</strain>
    </source>
</reference>
<keyword evidence="4" id="KW-0479">Metal-binding</keyword>
<feature type="domain" description="Alpha-D-phosphohexomutase alpha/beta/alpha" evidence="8">
    <location>
        <begin position="179"/>
        <end position="280"/>
    </location>
</feature>
<protein>
    <submittedName>
        <fullName evidence="10">Phosphomannomutase/phosphoglucomutase</fullName>
    </submittedName>
</protein>
<gene>
    <name evidence="10" type="ORF">G3I39_33035</name>
</gene>
<evidence type="ECO:0000256" key="4">
    <source>
        <dbReference type="ARBA" id="ARBA00022723"/>
    </source>
</evidence>
<evidence type="ECO:0000256" key="5">
    <source>
        <dbReference type="ARBA" id="ARBA00022842"/>
    </source>
</evidence>
<dbReference type="InterPro" id="IPR005844">
    <property type="entry name" value="A-D-PHexomutase_a/b/a-I"/>
</dbReference>
<organism evidence="10 11">
    <name type="scientific">Streptomyces microflavus</name>
    <name type="common">Streptomyces lipmanii</name>
    <dbReference type="NCBI Taxonomy" id="1919"/>
    <lineage>
        <taxon>Bacteria</taxon>
        <taxon>Bacillati</taxon>
        <taxon>Actinomycetota</taxon>
        <taxon>Actinomycetes</taxon>
        <taxon>Kitasatosporales</taxon>
        <taxon>Streptomycetaceae</taxon>
        <taxon>Streptomyces</taxon>
    </lineage>
</organism>
<dbReference type="PANTHER" id="PTHR43771:SF2">
    <property type="entry name" value="PHOSPHOMANNOMUTASE_PHOSPHOGLUCOMUTASE"/>
    <property type="match status" value="1"/>
</dbReference>
<proteinExistence type="inferred from homology"/>
<dbReference type="PANTHER" id="PTHR43771">
    <property type="entry name" value="PHOSPHOMANNOMUTASE"/>
    <property type="match status" value="1"/>
</dbReference>
<feature type="domain" description="Alpha-D-phosphohexomutase alpha/beta/alpha" evidence="7">
    <location>
        <begin position="21"/>
        <end position="144"/>
    </location>
</feature>
<evidence type="ECO:0000259" key="9">
    <source>
        <dbReference type="Pfam" id="PF02880"/>
    </source>
</evidence>
<evidence type="ECO:0000256" key="1">
    <source>
        <dbReference type="ARBA" id="ARBA00001946"/>
    </source>
</evidence>
<evidence type="ECO:0000259" key="7">
    <source>
        <dbReference type="Pfam" id="PF02878"/>
    </source>
</evidence>
<evidence type="ECO:0000256" key="2">
    <source>
        <dbReference type="ARBA" id="ARBA00010231"/>
    </source>
</evidence>
<dbReference type="Gene3D" id="3.30.310.50">
    <property type="entry name" value="Alpha-D-phosphohexomutase, C-terminal domain"/>
    <property type="match status" value="1"/>
</dbReference>
<dbReference type="GO" id="GO:0046872">
    <property type="term" value="F:metal ion binding"/>
    <property type="evidence" value="ECO:0007669"/>
    <property type="project" value="UniProtKB-KW"/>
</dbReference>
<dbReference type="Proteomes" id="UP000471648">
    <property type="component" value="Unassembled WGS sequence"/>
</dbReference>
<evidence type="ECO:0000313" key="11">
    <source>
        <dbReference type="Proteomes" id="UP000471648"/>
    </source>
</evidence>
<evidence type="ECO:0000256" key="3">
    <source>
        <dbReference type="ARBA" id="ARBA00022553"/>
    </source>
</evidence>
<keyword evidence="3" id="KW-0597">Phosphoprotein</keyword>
<dbReference type="Gene3D" id="3.40.120.10">
    <property type="entry name" value="Alpha-D-Glucose-1,6-Bisphosphate, subunit A, domain 3"/>
    <property type="match status" value="3"/>
</dbReference>
<dbReference type="InterPro" id="IPR005845">
    <property type="entry name" value="A-D-PHexomutase_a/b/a-II"/>
</dbReference>
<dbReference type="InterPro" id="IPR005846">
    <property type="entry name" value="A-D-PHexomutase_a/b/a-III"/>
</dbReference>
<dbReference type="EMBL" id="JAAGME010001399">
    <property type="protein sequence ID" value="NEB71857.1"/>
    <property type="molecule type" value="Genomic_DNA"/>
</dbReference>
<dbReference type="SUPFAM" id="SSF53738">
    <property type="entry name" value="Phosphoglucomutase, first 3 domains"/>
    <property type="match status" value="3"/>
</dbReference>
<dbReference type="RefSeq" id="WP_164358790.1">
    <property type="nucleotide sequence ID" value="NZ_JAAGME010001399.1"/>
</dbReference>
<dbReference type="AlphaFoldDB" id="A0A6N9VHK9"/>
<evidence type="ECO:0000256" key="6">
    <source>
        <dbReference type="ARBA" id="ARBA00023235"/>
    </source>
</evidence>
<dbReference type="Pfam" id="PF02878">
    <property type="entry name" value="PGM_PMM_I"/>
    <property type="match status" value="1"/>
</dbReference>
<sequence length="507" mass="55329">MSENYNSASYFEEILLSETGFREYDARWVIEPTDGISSVGLNYVGVRLLGLHLGRFLSDELDAGKRIVVGHDFRSYSENVKNALVVGLLQSGMNVTDIGLTTTPGAYYAQFSLDVACVAMVTASHNENGWTGIKMGHRKASTFGPVEMLKFKEYTLGGQADGSTSRSGSYTFKTGARRQYIDDLVDEWAVRLQGLPRLKVAVEAGNGTAGLYAPELLGRLGFDVVPGNNTPDWTFPHFNPNPESLPFLRSVETLVTNNGADLGLCFDGDGDRLGVIDDQGKLVFADRVGIVVAKFLEETVGATGPFVVDVKSTSLYESELTSDIVWAKTGHSYVKAKVKESGAVAGFERSGHFFFSEPIGRGYDDGCVAALALLWTLCSAKAAGGNWRLSDKLAELPKSFSSPNRQPYVSDETKYVVVEKLAAYFEQREYVAGKRVISVDRLNGVRLELEDRSWLLIRASSNSPNLVIIAETFDEDGTLLKHIDVEVRAAIEATNVEVGPFASLMES</sequence>
<feature type="domain" description="Alpha-D-phosphohexomutase alpha/beta/alpha" evidence="9">
    <location>
        <begin position="286"/>
        <end position="379"/>
    </location>
</feature>
<evidence type="ECO:0000259" key="8">
    <source>
        <dbReference type="Pfam" id="PF02879"/>
    </source>
</evidence>
<dbReference type="PRINTS" id="PR00509">
    <property type="entry name" value="PGMPMM"/>
</dbReference>
<dbReference type="Pfam" id="PF02879">
    <property type="entry name" value="PGM_PMM_II"/>
    <property type="match status" value="1"/>
</dbReference>
<comment type="cofactor">
    <cofactor evidence="1">
        <name>Mg(2+)</name>
        <dbReference type="ChEBI" id="CHEBI:18420"/>
    </cofactor>
</comment>
<dbReference type="Pfam" id="PF02880">
    <property type="entry name" value="PGM_PMM_III"/>
    <property type="match status" value="1"/>
</dbReference>
<name>A0A6N9VHK9_STRMI</name>
<dbReference type="InterPro" id="IPR016055">
    <property type="entry name" value="A-D-PHexomutase_a/b/a-I/II/III"/>
</dbReference>
<keyword evidence="6" id="KW-0413">Isomerase</keyword>
<comment type="similarity">
    <text evidence="2">Belongs to the phosphohexose mutase family.</text>
</comment>